<feature type="transmembrane region" description="Helical" evidence="1">
    <location>
        <begin position="122"/>
        <end position="143"/>
    </location>
</feature>
<dbReference type="EMBL" id="JAMQKC010000011">
    <property type="protein sequence ID" value="MDC3417592.1"/>
    <property type="molecule type" value="Genomic_DNA"/>
</dbReference>
<dbReference type="NCBIfam" id="NF041644">
    <property type="entry name" value="CBO0543_fam"/>
    <property type="match status" value="1"/>
</dbReference>
<keyword evidence="3" id="KW-1185">Reference proteome</keyword>
<feature type="transmembrane region" description="Helical" evidence="1">
    <location>
        <begin position="59"/>
        <end position="81"/>
    </location>
</feature>
<keyword evidence="1" id="KW-1133">Transmembrane helix</keyword>
<evidence type="ECO:0000256" key="1">
    <source>
        <dbReference type="SAM" id="Phobius"/>
    </source>
</evidence>
<dbReference type="AlphaFoldDB" id="A0A9X4AF39"/>
<accession>A0A9X4AF39</accession>
<dbReference type="InterPro" id="IPR048147">
    <property type="entry name" value="CBO0543-like"/>
</dbReference>
<feature type="transmembrane region" description="Helical" evidence="1">
    <location>
        <begin position="93"/>
        <end position="116"/>
    </location>
</feature>
<name>A0A9X4AF39_9BACI</name>
<dbReference type="RefSeq" id="WP_272446661.1">
    <property type="nucleotide sequence ID" value="NZ_JAMQKC010000011.1"/>
</dbReference>
<keyword evidence="1" id="KW-0472">Membrane</keyword>
<evidence type="ECO:0000313" key="2">
    <source>
        <dbReference type="EMBL" id="MDC3417592.1"/>
    </source>
</evidence>
<reference evidence="2" key="1">
    <citation type="submission" date="2022-06" db="EMBL/GenBank/DDBJ databases">
        <title>Aquibacillus sp. a new bacterium isolated from soil saline samples.</title>
        <authorList>
            <person name="Galisteo C."/>
            <person name="De La Haba R."/>
            <person name="Sanchez-Porro C."/>
            <person name="Ventosa A."/>
        </authorList>
    </citation>
    <scope>NUCLEOTIDE SEQUENCE</scope>
    <source>
        <strain evidence="2">3ASR75-54</strain>
    </source>
</reference>
<feature type="transmembrane region" description="Helical" evidence="1">
    <location>
        <begin position="27"/>
        <end position="47"/>
    </location>
</feature>
<proteinExistence type="predicted"/>
<evidence type="ECO:0000313" key="3">
    <source>
        <dbReference type="Proteomes" id="UP001145069"/>
    </source>
</evidence>
<gene>
    <name evidence="2" type="ORF">NC799_11860</name>
</gene>
<keyword evidence="1" id="KW-0812">Transmembrane</keyword>
<comment type="caution">
    <text evidence="2">The sequence shown here is derived from an EMBL/GenBank/DDBJ whole genome shotgun (WGS) entry which is preliminary data.</text>
</comment>
<dbReference type="Proteomes" id="UP001145069">
    <property type="component" value="Unassembled WGS sequence"/>
</dbReference>
<sequence>MLFLLFSVVVFTVVTIIVPKRINKQDLYAVALFSIIIGFVVDVTLDLKFNLYGYFEPGVQFAGFLPILVLFPASGMLFINFFPFAKSLGMKSLYVICWTMLCLTYEFFSVKLGYFYHNSWTFLYSAFVYPVLFFTQLTHLHLFRRYIRKA</sequence>
<organism evidence="2 3">
    <name type="scientific">Aquibacillus salsiterrae</name>
    <dbReference type="NCBI Taxonomy" id="2950439"/>
    <lineage>
        <taxon>Bacteria</taxon>
        <taxon>Bacillati</taxon>
        <taxon>Bacillota</taxon>
        <taxon>Bacilli</taxon>
        <taxon>Bacillales</taxon>
        <taxon>Bacillaceae</taxon>
        <taxon>Aquibacillus</taxon>
    </lineage>
</organism>
<protein>
    <submittedName>
        <fullName evidence="2">Uncharacterized protein</fullName>
    </submittedName>
</protein>
<feature type="transmembrane region" description="Helical" evidence="1">
    <location>
        <begin position="6"/>
        <end position="22"/>
    </location>
</feature>